<feature type="transmembrane region" description="Helical" evidence="6">
    <location>
        <begin position="322"/>
        <end position="344"/>
    </location>
</feature>
<evidence type="ECO:0000256" key="3">
    <source>
        <dbReference type="ARBA" id="ARBA00022692"/>
    </source>
</evidence>
<protein>
    <submittedName>
        <fullName evidence="7">Uncharacterized membrane protein YbhN (UPF0104 family)</fullName>
    </submittedName>
</protein>
<evidence type="ECO:0000256" key="1">
    <source>
        <dbReference type="ARBA" id="ARBA00004651"/>
    </source>
</evidence>
<reference evidence="7" key="1">
    <citation type="submission" date="2023-04" db="EMBL/GenBank/DDBJ databases">
        <title>Genome Encyclopedia of Bacteria and Archaea VI: Functional Genomics of Type Strains.</title>
        <authorList>
            <person name="Whitman W."/>
        </authorList>
    </citation>
    <scope>NUCLEOTIDE SEQUENCE</scope>
    <source>
        <strain evidence="7">Enz.4-51</strain>
    </source>
</reference>
<evidence type="ECO:0000256" key="6">
    <source>
        <dbReference type="SAM" id="Phobius"/>
    </source>
</evidence>
<gene>
    <name evidence="7" type="ORF">M2127_000489</name>
</gene>
<proteinExistence type="predicted"/>
<feature type="transmembrane region" description="Helical" evidence="6">
    <location>
        <begin position="57"/>
        <end position="79"/>
    </location>
</feature>
<evidence type="ECO:0000256" key="4">
    <source>
        <dbReference type="ARBA" id="ARBA00022989"/>
    </source>
</evidence>
<feature type="transmembrane region" description="Helical" evidence="6">
    <location>
        <begin position="193"/>
        <end position="212"/>
    </location>
</feature>
<comment type="subcellular location">
    <subcellularLocation>
        <location evidence="1">Cell membrane</location>
        <topology evidence="1">Multi-pass membrane protein</topology>
    </subcellularLocation>
</comment>
<name>A0AA43S5C1_9BURK</name>
<organism evidence="7 8">
    <name type="scientific">Polynucleobacter sphagniphilus</name>
    <dbReference type="NCBI Taxonomy" id="1743169"/>
    <lineage>
        <taxon>Bacteria</taxon>
        <taxon>Pseudomonadati</taxon>
        <taxon>Pseudomonadota</taxon>
        <taxon>Betaproteobacteria</taxon>
        <taxon>Burkholderiales</taxon>
        <taxon>Burkholderiaceae</taxon>
        <taxon>Polynucleobacter</taxon>
    </lineage>
</organism>
<dbReference type="GeneID" id="83595276"/>
<dbReference type="EMBL" id="JARXYA010000002">
    <property type="protein sequence ID" value="MDH6503202.1"/>
    <property type="molecule type" value="Genomic_DNA"/>
</dbReference>
<dbReference type="AlphaFoldDB" id="A0AA43S5C1"/>
<feature type="transmembrane region" description="Helical" evidence="6">
    <location>
        <begin position="165"/>
        <end position="187"/>
    </location>
</feature>
<keyword evidence="4 6" id="KW-1133">Transmembrane helix</keyword>
<keyword evidence="3 6" id="KW-0812">Transmembrane</keyword>
<keyword evidence="2" id="KW-1003">Cell membrane</keyword>
<dbReference type="GO" id="GO:0005886">
    <property type="term" value="C:plasma membrane"/>
    <property type="evidence" value="ECO:0007669"/>
    <property type="project" value="UniProtKB-SubCell"/>
</dbReference>
<dbReference type="PANTHER" id="PTHR40277">
    <property type="entry name" value="BLL5419 PROTEIN"/>
    <property type="match status" value="1"/>
</dbReference>
<evidence type="ECO:0000256" key="2">
    <source>
        <dbReference type="ARBA" id="ARBA00022475"/>
    </source>
</evidence>
<sequence length="347" mass="37158">MSSQPQATPTASAGWKSILKRAWPSIRVLLSIALLWKATSGIDWQSLLSSEIQMQPIWFLAALGCMALAFMFGGYRWALFMQSVGFPKRPLSYIGLYFAGGLINQGLPSTLGGDSYRAIAATHLSHAGGYTHIKELDSELHHPINLEHSAPKLRLSFAMVLVDRLVGLAGNNLLGGIGLVFGGATLAAWGPSLGYLVIAIMVFAAIVTALALAWGSTQLLLKKLLERLQMPNAILGIRFAFSWPNNIAQGICGIGIHFLTILTLLCCLKAYGVNAPIQSLMIGLPALSLLLMLPISISGWGLREATLSSVLALWGVNPSLTVLASISYGAISVISVLPGAYFLFKRK</sequence>
<evidence type="ECO:0000313" key="7">
    <source>
        <dbReference type="EMBL" id="MDH6503202.1"/>
    </source>
</evidence>
<accession>A0AA43S5C1</accession>
<evidence type="ECO:0000313" key="8">
    <source>
        <dbReference type="Proteomes" id="UP001161160"/>
    </source>
</evidence>
<evidence type="ECO:0000256" key="5">
    <source>
        <dbReference type="ARBA" id="ARBA00023136"/>
    </source>
</evidence>
<dbReference type="Pfam" id="PF03706">
    <property type="entry name" value="LPG_synthase_TM"/>
    <property type="match status" value="1"/>
</dbReference>
<feature type="transmembrane region" description="Helical" evidence="6">
    <location>
        <begin position="247"/>
        <end position="268"/>
    </location>
</feature>
<dbReference type="PANTHER" id="PTHR40277:SF1">
    <property type="entry name" value="BLL5419 PROTEIN"/>
    <property type="match status" value="1"/>
</dbReference>
<dbReference type="Proteomes" id="UP001161160">
    <property type="component" value="Unassembled WGS sequence"/>
</dbReference>
<feature type="transmembrane region" description="Helical" evidence="6">
    <location>
        <begin position="280"/>
        <end position="302"/>
    </location>
</feature>
<comment type="caution">
    <text evidence="7">The sequence shown here is derived from an EMBL/GenBank/DDBJ whole genome shotgun (WGS) entry which is preliminary data.</text>
</comment>
<keyword evidence="8" id="KW-1185">Reference proteome</keyword>
<dbReference type="InterPro" id="IPR022791">
    <property type="entry name" value="L-PG_synthase/AglD"/>
</dbReference>
<dbReference type="RefSeq" id="WP_076022966.1">
    <property type="nucleotide sequence ID" value="NZ_JAQFIK010000001.1"/>
</dbReference>
<keyword evidence="5 6" id="KW-0472">Membrane</keyword>